<protein>
    <submittedName>
        <fullName evidence="1">Uncharacterized protein</fullName>
    </submittedName>
</protein>
<evidence type="ECO:0000313" key="2">
    <source>
        <dbReference type="Proteomes" id="UP001165960"/>
    </source>
</evidence>
<sequence length="166" mass="18101">MLNFMLAKNKQTCQENPVLSLHWLQGRFHCPNLRNIPDNKPLQDKSLCSVGLTDQNKKLQQFPLIKETAAKQPHVELEIKNSKNLKFGFYTPTAGLAADRQAPAGCTPSLAACLRAAAASQPLPARQPAPPPAIPPACQPTGRGRHTSHGGPVHPCQMGKFPNWET</sequence>
<dbReference type="EMBL" id="QTSX02000002">
    <property type="protein sequence ID" value="KAJ9090588.1"/>
    <property type="molecule type" value="Genomic_DNA"/>
</dbReference>
<evidence type="ECO:0000313" key="1">
    <source>
        <dbReference type="EMBL" id="KAJ9090588.1"/>
    </source>
</evidence>
<reference evidence="1" key="1">
    <citation type="submission" date="2022-04" db="EMBL/GenBank/DDBJ databases">
        <title>Genome of the entomopathogenic fungus Entomophthora muscae.</title>
        <authorList>
            <person name="Elya C."/>
            <person name="Lovett B.R."/>
            <person name="Lee E."/>
            <person name="Macias A.M."/>
            <person name="Hajek A.E."/>
            <person name="De Bivort B.L."/>
            <person name="Kasson M.T."/>
            <person name="De Fine Licht H.H."/>
            <person name="Stajich J.E."/>
        </authorList>
    </citation>
    <scope>NUCLEOTIDE SEQUENCE</scope>
    <source>
        <strain evidence="1">Berkeley</strain>
    </source>
</reference>
<dbReference type="Proteomes" id="UP001165960">
    <property type="component" value="Unassembled WGS sequence"/>
</dbReference>
<name>A0ACC2UUS2_9FUNG</name>
<proteinExistence type="predicted"/>
<comment type="caution">
    <text evidence="1">The sequence shown here is derived from an EMBL/GenBank/DDBJ whole genome shotgun (WGS) entry which is preliminary data.</text>
</comment>
<organism evidence="1 2">
    <name type="scientific">Entomophthora muscae</name>
    <dbReference type="NCBI Taxonomy" id="34485"/>
    <lineage>
        <taxon>Eukaryota</taxon>
        <taxon>Fungi</taxon>
        <taxon>Fungi incertae sedis</taxon>
        <taxon>Zoopagomycota</taxon>
        <taxon>Entomophthoromycotina</taxon>
        <taxon>Entomophthoromycetes</taxon>
        <taxon>Entomophthorales</taxon>
        <taxon>Entomophthoraceae</taxon>
        <taxon>Entomophthora</taxon>
    </lineage>
</organism>
<keyword evidence="2" id="KW-1185">Reference proteome</keyword>
<gene>
    <name evidence="1" type="ORF">DSO57_1001043</name>
</gene>
<accession>A0ACC2UUS2</accession>